<comment type="similarity">
    <text evidence="1">Belongs to the LysR transcriptional regulatory family.</text>
</comment>
<evidence type="ECO:0000313" key="7">
    <source>
        <dbReference type="Proteomes" id="UP000824633"/>
    </source>
</evidence>
<dbReference type="SUPFAM" id="SSF53850">
    <property type="entry name" value="Periplasmic binding protein-like II"/>
    <property type="match status" value="1"/>
</dbReference>
<accession>A0ABM7T397</accession>
<dbReference type="InterPro" id="IPR005119">
    <property type="entry name" value="LysR_subst-bd"/>
</dbReference>
<evidence type="ECO:0000256" key="1">
    <source>
        <dbReference type="ARBA" id="ARBA00009437"/>
    </source>
</evidence>
<dbReference type="Gene3D" id="3.40.190.290">
    <property type="match status" value="1"/>
</dbReference>
<dbReference type="InterPro" id="IPR036390">
    <property type="entry name" value="WH_DNA-bd_sf"/>
</dbReference>
<evidence type="ECO:0000256" key="2">
    <source>
        <dbReference type="ARBA" id="ARBA00023015"/>
    </source>
</evidence>
<dbReference type="PANTHER" id="PTHR30419">
    <property type="entry name" value="HTH-TYPE TRANSCRIPTIONAL REGULATOR YBHD"/>
    <property type="match status" value="1"/>
</dbReference>
<evidence type="ECO:0000256" key="4">
    <source>
        <dbReference type="ARBA" id="ARBA00023163"/>
    </source>
</evidence>
<organism evidence="6 7">
    <name type="scientific">Clostridium gelidum</name>
    <dbReference type="NCBI Taxonomy" id="704125"/>
    <lineage>
        <taxon>Bacteria</taxon>
        <taxon>Bacillati</taxon>
        <taxon>Bacillota</taxon>
        <taxon>Clostridia</taxon>
        <taxon>Eubacteriales</taxon>
        <taxon>Clostridiaceae</taxon>
        <taxon>Clostridium</taxon>
    </lineage>
</organism>
<protein>
    <submittedName>
        <fullName evidence="6">LysR family transcriptional regulator</fullName>
    </submittedName>
</protein>
<dbReference type="PROSITE" id="PS50931">
    <property type="entry name" value="HTH_LYSR"/>
    <property type="match status" value="1"/>
</dbReference>
<gene>
    <name evidence="6" type="ORF">psyc5s11_18280</name>
</gene>
<name>A0ABM7T397_9CLOT</name>
<dbReference type="InterPro" id="IPR050950">
    <property type="entry name" value="HTH-type_LysR_regulators"/>
</dbReference>
<proteinExistence type="inferred from homology"/>
<dbReference type="Pfam" id="PF03466">
    <property type="entry name" value="LysR_substrate"/>
    <property type="match status" value="1"/>
</dbReference>
<keyword evidence="3" id="KW-0238">DNA-binding</keyword>
<keyword evidence="2" id="KW-0805">Transcription regulation</keyword>
<feature type="domain" description="HTH lysR-type" evidence="5">
    <location>
        <begin position="1"/>
        <end position="58"/>
    </location>
</feature>
<dbReference type="Gene3D" id="1.10.10.10">
    <property type="entry name" value="Winged helix-like DNA-binding domain superfamily/Winged helix DNA-binding domain"/>
    <property type="match status" value="1"/>
</dbReference>
<dbReference type="PRINTS" id="PR00039">
    <property type="entry name" value="HTHLYSR"/>
</dbReference>
<dbReference type="PANTHER" id="PTHR30419:SF28">
    <property type="entry name" value="HTH-TYPE TRANSCRIPTIONAL REGULATOR BSDA"/>
    <property type="match status" value="1"/>
</dbReference>
<keyword evidence="4" id="KW-0804">Transcription</keyword>
<dbReference type="Pfam" id="PF00126">
    <property type="entry name" value="HTH_1"/>
    <property type="match status" value="1"/>
</dbReference>
<dbReference type="InterPro" id="IPR000847">
    <property type="entry name" value="LysR_HTH_N"/>
</dbReference>
<evidence type="ECO:0000259" key="5">
    <source>
        <dbReference type="PROSITE" id="PS50931"/>
    </source>
</evidence>
<sequence length="292" mass="33365">MNLYHLRYFVTLAQLEHYGKTAEKLKITQPGLSHAMASLEEELGVRLFEKEGRNIILNKYGKMFYDDVNKIINMLDVSVNSFQNISEGGGTISLAMIKPLAIKDIPKATHDFLDINKDKDIDFKFDTGVTKDIVEGLKSGIYDVGFCSKMEDETEVEFVPIKKQEMCAVVPYDHPLAKYKELNLKETIPYKQIIFSKSSGLRPVIDGLFEKIGEYPKVSYEVEEDSLIVGLVAQNFGIAILPKMYSIQYINVKAIPIIKPDWKSYFYIARMKNRYHSKASDSFFKHVCEEGL</sequence>
<dbReference type="InterPro" id="IPR036388">
    <property type="entry name" value="WH-like_DNA-bd_sf"/>
</dbReference>
<dbReference type="Proteomes" id="UP000824633">
    <property type="component" value="Chromosome"/>
</dbReference>
<evidence type="ECO:0000313" key="6">
    <source>
        <dbReference type="EMBL" id="BCZ45761.1"/>
    </source>
</evidence>
<keyword evidence="7" id="KW-1185">Reference proteome</keyword>
<reference evidence="7" key="1">
    <citation type="submission" date="2021-07" db="EMBL/GenBank/DDBJ databases">
        <title>Complete genome sequencing of a Clostridium isolate.</title>
        <authorList>
            <person name="Ueki A."/>
            <person name="Tonouchi A."/>
        </authorList>
    </citation>
    <scope>NUCLEOTIDE SEQUENCE [LARGE SCALE GENOMIC DNA]</scope>
    <source>
        <strain evidence="7">C5S11</strain>
    </source>
</reference>
<dbReference type="SUPFAM" id="SSF46785">
    <property type="entry name" value="Winged helix' DNA-binding domain"/>
    <property type="match status" value="1"/>
</dbReference>
<dbReference type="EMBL" id="AP024849">
    <property type="protein sequence ID" value="BCZ45761.1"/>
    <property type="molecule type" value="Genomic_DNA"/>
</dbReference>
<evidence type="ECO:0000256" key="3">
    <source>
        <dbReference type="ARBA" id="ARBA00023125"/>
    </source>
</evidence>